<accession>A0ABW8MCD2</accession>
<sequence>MRIRITNLFLWTKTTCRAATDARKTFVRNLPDYLIVLNDIYGVGDLSSTRR</sequence>
<dbReference type="RefSeq" id="WP_404605108.1">
    <property type="nucleotide sequence ID" value="NZ_JBIYDN010000003.1"/>
</dbReference>
<proteinExistence type="predicted"/>
<reference evidence="1 2" key="2">
    <citation type="submission" date="2024-11" db="EMBL/GenBank/DDBJ databases">
        <title>Using genomics to understand microbial adaptation to soil warming.</title>
        <authorList>
            <person name="Deangelis K.M. PhD."/>
        </authorList>
    </citation>
    <scope>NUCLEOTIDE SEQUENCE [LARGE SCALE GENOMIC DNA]</scope>
    <source>
        <strain evidence="1 2">GAS97</strain>
    </source>
</reference>
<evidence type="ECO:0000313" key="1">
    <source>
        <dbReference type="EMBL" id="MFK4441318.1"/>
    </source>
</evidence>
<name>A0ABW8MCD2_9BURK</name>
<organism evidence="1 2">
    <name type="scientific">Caballeronia udeis</name>
    <dbReference type="NCBI Taxonomy" id="1232866"/>
    <lineage>
        <taxon>Bacteria</taxon>
        <taxon>Pseudomonadati</taxon>
        <taxon>Pseudomonadota</taxon>
        <taxon>Betaproteobacteria</taxon>
        <taxon>Burkholderiales</taxon>
        <taxon>Burkholderiaceae</taxon>
        <taxon>Caballeronia</taxon>
    </lineage>
</organism>
<gene>
    <name evidence="1" type="ORF">ABH943_001329</name>
</gene>
<evidence type="ECO:0000313" key="2">
    <source>
        <dbReference type="Proteomes" id="UP001620514"/>
    </source>
</evidence>
<protein>
    <submittedName>
        <fullName evidence="1">Uncharacterized protein</fullName>
    </submittedName>
</protein>
<dbReference type="Proteomes" id="UP001620514">
    <property type="component" value="Unassembled WGS sequence"/>
</dbReference>
<dbReference type="EMBL" id="JBIYDN010000003">
    <property type="protein sequence ID" value="MFK4441318.1"/>
    <property type="molecule type" value="Genomic_DNA"/>
</dbReference>
<reference evidence="1 2" key="1">
    <citation type="submission" date="2024-10" db="EMBL/GenBank/DDBJ databases">
        <authorList>
            <person name="Deangelis K."/>
            <person name="Huntemann M."/>
            <person name="Clum A."/>
            <person name="Wang J."/>
            <person name="Palaniappan K."/>
            <person name="Ritter S."/>
            <person name="Chen I.-M."/>
            <person name="Stamatis D."/>
            <person name="Reddy T."/>
            <person name="O'Malley R."/>
            <person name="Daum C."/>
            <person name="Ng V."/>
            <person name="Ivanova N."/>
            <person name="Kyrpides N."/>
            <person name="Woyke T."/>
        </authorList>
    </citation>
    <scope>NUCLEOTIDE SEQUENCE [LARGE SCALE GENOMIC DNA]</scope>
    <source>
        <strain evidence="1 2">GAS97</strain>
    </source>
</reference>
<comment type="caution">
    <text evidence="1">The sequence shown here is derived from an EMBL/GenBank/DDBJ whole genome shotgun (WGS) entry which is preliminary data.</text>
</comment>
<keyword evidence="2" id="KW-1185">Reference proteome</keyword>